<organism evidence="1 2">
    <name type="scientific">Halococcus salifodinae DSM 8989</name>
    <dbReference type="NCBI Taxonomy" id="1227456"/>
    <lineage>
        <taxon>Archaea</taxon>
        <taxon>Methanobacteriati</taxon>
        <taxon>Methanobacteriota</taxon>
        <taxon>Stenosarchaea group</taxon>
        <taxon>Halobacteria</taxon>
        <taxon>Halobacteriales</taxon>
        <taxon>Halococcaceae</taxon>
        <taxon>Halococcus</taxon>
    </lineage>
</organism>
<comment type="caution">
    <text evidence="1">The sequence shown here is derived from an EMBL/GenBank/DDBJ whole genome shotgun (WGS) entry which is preliminary data.</text>
</comment>
<evidence type="ECO:0000313" key="2">
    <source>
        <dbReference type="Proteomes" id="UP000011625"/>
    </source>
</evidence>
<dbReference type="AlphaFoldDB" id="M0NF40"/>
<protein>
    <recommendedName>
        <fullName evidence="3">Helix-turn-helix type 11 domain-containing protein</fullName>
    </recommendedName>
</protein>
<reference evidence="1 2" key="1">
    <citation type="journal article" date="2014" name="PLoS Genet.">
        <title>Phylogenetically driven sequencing of extremely halophilic archaea reveals strategies for static and dynamic osmo-response.</title>
        <authorList>
            <person name="Becker E.A."/>
            <person name="Seitzer P.M."/>
            <person name="Tritt A."/>
            <person name="Larsen D."/>
            <person name="Krusor M."/>
            <person name="Yao A.I."/>
            <person name="Wu D."/>
            <person name="Madern D."/>
            <person name="Eisen J.A."/>
            <person name="Darling A.E."/>
            <person name="Facciotti M.T."/>
        </authorList>
    </citation>
    <scope>NUCLEOTIDE SEQUENCE [LARGE SCALE GENOMIC DNA]</scope>
    <source>
        <strain evidence="1 2">DSM 8989</strain>
    </source>
</reference>
<proteinExistence type="predicted"/>
<accession>M0NF40</accession>
<evidence type="ECO:0000313" key="1">
    <source>
        <dbReference type="EMBL" id="EMA55714.1"/>
    </source>
</evidence>
<name>M0NF40_9EURY</name>
<dbReference type="STRING" id="1227456.C450_00962"/>
<evidence type="ECO:0008006" key="3">
    <source>
        <dbReference type="Google" id="ProtNLM"/>
    </source>
</evidence>
<sequence>MGKPALSKIVHALLIAETPLVQSELAERADVSARSIRTYTDRLAAFDFIQQTEAGWRFALPFHTDKERGENILPEFVATDGDSTATGTFTRDVLAEAIYDLLDPDRYVDPDDPIGGALFADPGEMIPALRKACDWLDPWISIVWTLVGPELETQEPAPRATVAIGVEPEQTSLTAAAAGGAD</sequence>
<dbReference type="InterPro" id="IPR036388">
    <property type="entry name" value="WH-like_DNA-bd_sf"/>
</dbReference>
<dbReference type="Proteomes" id="UP000011625">
    <property type="component" value="Unassembled WGS sequence"/>
</dbReference>
<keyword evidence="2" id="KW-1185">Reference proteome</keyword>
<dbReference type="PATRIC" id="fig|1227456.3.peg.206"/>
<gene>
    <name evidence="1" type="ORF">C450_00962</name>
</gene>
<dbReference type="RefSeq" id="WP_005038847.1">
    <property type="nucleotide sequence ID" value="NZ_AOME01000009.1"/>
</dbReference>
<dbReference type="OrthoDB" id="214685at2157"/>
<dbReference type="EMBL" id="AOME01000009">
    <property type="protein sequence ID" value="EMA55714.1"/>
    <property type="molecule type" value="Genomic_DNA"/>
</dbReference>
<dbReference type="Gene3D" id="1.10.10.10">
    <property type="entry name" value="Winged helix-like DNA-binding domain superfamily/Winged helix DNA-binding domain"/>
    <property type="match status" value="1"/>
</dbReference>